<evidence type="ECO:0000313" key="1">
    <source>
        <dbReference type="EMBL" id="OAL73165.1"/>
    </source>
</evidence>
<accession>A0A178FMT8</accession>
<sequence>MASQLPRILSVSSPGILYHFAITGLQAIAACYNLEIPREELKEILHQLPEGADACLQVIVCQINANFAPDSPPDDGIIQLMSGEAGSEEREMVLEDAWQVWKAKIKLDKTKKKFITRFDTIRVYALAEAPAEFFKASNLIFSDDYTPELTAFPLCAETVPKPVIVKNRENKRRRFVSSLSLQCDIKDCDCPCKCENTHSSVFSKCMPCTVGITKKCVLGHQQTMGIELK</sequence>
<keyword evidence="2" id="KW-1185">Reference proteome</keyword>
<dbReference type="AlphaFoldDB" id="A0A178FMT8"/>
<dbReference type="OrthoDB" id="10395995at2759"/>
<dbReference type="PROSITE" id="PS51257">
    <property type="entry name" value="PROKAR_LIPOPROTEIN"/>
    <property type="match status" value="1"/>
</dbReference>
<dbReference type="Proteomes" id="UP000243519">
    <property type="component" value="Unassembled WGS sequence"/>
</dbReference>
<organism evidence="1 2">
    <name type="scientific">Trichophyton violaceum</name>
    <dbReference type="NCBI Taxonomy" id="34388"/>
    <lineage>
        <taxon>Eukaryota</taxon>
        <taxon>Fungi</taxon>
        <taxon>Dikarya</taxon>
        <taxon>Ascomycota</taxon>
        <taxon>Pezizomycotina</taxon>
        <taxon>Eurotiomycetes</taxon>
        <taxon>Eurotiomycetidae</taxon>
        <taxon>Onygenales</taxon>
        <taxon>Arthrodermataceae</taxon>
        <taxon>Trichophyton</taxon>
    </lineage>
</organism>
<comment type="caution">
    <text evidence="1">The sequence shown here is derived from an EMBL/GenBank/DDBJ whole genome shotgun (WGS) entry which is preliminary data.</text>
</comment>
<proteinExistence type="predicted"/>
<gene>
    <name evidence="1" type="ORF">A7D00_2938</name>
</gene>
<protein>
    <submittedName>
        <fullName evidence="1">Uncharacterized protein</fullName>
    </submittedName>
</protein>
<evidence type="ECO:0000313" key="2">
    <source>
        <dbReference type="Proteomes" id="UP000243519"/>
    </source>
</evidence>
<reference evidence="1 2" key="1">
    <citation type="submission" date="2016-05" db="EMBL/GenBank/DDBJ databases">
        <title>Genome sequencing of Trichophyton violaceum CMCC(F)T3l isolated from hair.</title>
        <authorList>
            <person name="Zhan P."/>
            <person name="Tao Y."/>
            <person name="Liu W."/>
        </authorList>
    </citation>
    <scope>NUCLEOTIDE SEQUENCE [LARGE SCALE GENOMIC DNA]</scope>
    <source>
        <strain evidence="2">CMCC(F)T3l</strain>
    </source>
</reference>
<dbReference type="EMBL" id="LHPN01000003">
    <property type="protein sequence ID" value="OAL73165.1"/>
    <property type="molecule type" value="Genomic_DNA"/>
</dbReference>
<name>A0A178FMT8_TRIVO</name>